<evidence type="ECO:0000313" key="1">
    <source>
        <dbReference type="EMBL" id="GFS99279.1"/>
    </source>
</evidence>
<name>A0A8X6N7U5_NEPPI</name>
<proteinExistence type="predicted"/>
<keyword evidence="2" id="KW-1185">Reference proteome</keyword>
<accession>A0A8X6N7U5</accession>
<dbReference type="AlphaFoldDB" id="A0A8X6N7U5"/>
<dbReference type="Proteomes" id="UP000887013">
    <property type="component" value="Unassembled WGS sequence"/>
</dbReference>
<sequence length="90" mass="9761">MFRGILKVVLLLAKNRERTSEVRSSVEGAVGSSLPFPVSRSATSFPEIPTCEGIHCKHTVPPLPRVKTECADSRVGYVLEGYLAPTYPGC</sequence>
<organism evidence="1 2">
    <name type="scientific">Nephila pilipes</name>
    <name type="common">Giant wood spider</name>
    <name type="synonym">Nephila maculata</name>
    <dbReference type="NCBI Taxonomy" id="299642"/>
    <lineage>
        <taxon>Eukaryota</taxon>
        <taxon>Metazoa</taxon>
        <taxon>Ecdysozoa</taxon>
        <taxon>Arthropoda</taxon>
        <taxon>Chelicerata</taxon>
        <taxon>Arachnida</taxon>
        <taxon>Araneae</taxon>
        <taxon>Araneomorphae</taxon>
        <taxon>Entelegynae</taxon>
        <taxon>Araneoidea</taxon>
        <taxon>Nephilidae</taxon>
        <taxon>Nephila</taxon>
    </lineage>
</organism>
<comment type="caution">
    <text evidence="1">The sequence shown here is derived from an EMBL/GenBank/DDBJ whole genome shotgun (WGS) entry which is preliminary data.</text>
</comment>
<protein>
    <submittedName>
        <fullName evidence="1">Uncharacterized protein</fullName>
    </submittedName>
</protein>
<dbReference type="EMBL" id="BMAW01006541">
    <property type="protein sequence ID" value="GFS99279.1"/>
    <property type="molecule type" value="Genomic_DNA"/>
</dbReference>
<reference evidence="1" key="1">
    <citation type="submission" date="2020-08" db="EMBL/GenBank/DDBJ databases">
        <title>Multicomponent nature underlies the extraordinary mechanical properties of spider dragline silk.</title>
        <authorList>
            <person name="Kono N."/>
            <person name="Nakamura H."/>
            <person name="Mori M."/>
            <person name="Yoshida Y."/>
            <person name="Ohtoshi R."/>
            <person name="Malay A.D."/>
            <person name="Moran D.A.P."/>
            <person name="Tomita M."/>
            <person name="Numata K."/>
            <person name="Arakawa K."/>
        </authorList>
    </citation>
    <scope>NUCLEOTIDE SEQUENCE</scope>
</reference>
<evidence type="ECO:0000313" key="2">
    <source>
        <dbReference type="Proteomes" id="UP000887013"/>
    </source>
</evidence>
<gene>
    <name evidence="1" type="ORF">NPIL_563621</name>
</gene>